<dbReference type="AlphaFoldDB" id="A0A7I7SN00"/>
<dbReference type="KEGG" id="msar:MSAR_05310"/>
<evidence type="ECO:0008006" key="3">
    <source>
        <dbReference type="Google" id="ProtNLM"/>
    </source>
</evidence>
<evidence type="ECO:0000313" key="1">
    <source>
        <dbReference type="EMBL" id="BBY57395.1"/>
    </source>
</evidence>
<keyword evidence="2" id="KW-1185">Reference proteome</keyword>
<evidence type="ECO:0000313" key="2">
    <source>
        <dbReference type="Proteomes" id="UP000466445"/>
    </source>
</evidence>
<reference evidence="1 2" key="1">
    <citation type="journal article" date="2019" name="Emerg. Microbes Infect.">
        <title>Comprehensive subspecies identification of 175 nontuberculous mycobacteria species based on 7547 genomic profiles.</title>
        <authorList>
            <person name="Matsumoto Y."/>
            <person name="Kinjo T."/>
            <person name="Motooka D."/>
            <person name="Nabeya D."/>
            <person name="Jung N."/>
            <person name="Uechi K."/>
            <person name="Horii T."/>
            <person name="Iida T."/>
            <person name="Fujita J."/>
            <person name="Nakamura S."/>
        </authorList>
    </citation>
    <scope>NUCLEOTIDE SEQUENCE [LARGE SCALE GENOMIC DNA]</scope>
    <source>
        <strain evidence="1 2">JCM 30395</strain>
    </source>
</reference>
<gene>
    <name evidence="1" type="ORF">MSAR_05310</name>
</gene>
<sequence>MVLDRTRPTVTVCRGCCCGTSKKHPDTDHEAQLSVLRELMRGVADLRVTDCLGPCERSNVLVISPSQDGHRDGGRSTWLGYVFTEEAGSAIADWLRDGGPGVAEFPRELRRYRFKRPRKHT</sequence>
<organism evidence="1 2">
    <name type="scientific">Mycolicibacterium sarraceniae</name>
    <dbReference type="NCBI Taxonomy" id="1534348"/>
    <lineage>
        <taxon>Bacteria</taxon>
        <taxon>Bacillati</taxon>
        <taxon>Actinomycetota</taxon>
        <taxon>Actinomycetes</taxon>
        <taxon>Mycobacteriales</taxon>
        <taxon>Mycobacteriaceae</taxon>
        <taxon>Mycolicibacterium</taxon>
    </lineage>
</organism>
<proteinExistence type="predicted"/>
<dbReference type="EMBL" id="AP022595">
    <property type="protein sequence ID" value="BBY57395.1"/>
    <property type="molecule type" value="Genomic_DNA"/>
</dbReference>
<accession>A0A7I7SN00</accession>
<protein>
    <recommendedName>
        <fullName evidence="3">(2Fe-2S) ferredoxin domain-containing protein</fullName>
    </recommendedName>
</protein>
<dbReference type="Proteomes" id="UP000466445">
    <property type="component" value="Chromosome"/>
</dbReference>
<dbReference type="RefSeq" id="WP_163694687.1">
    <property type="nucleotide sequence ID" value="NZ_AP022595.1"/>
</dbReference>
<name>A0A7I7SN00_9MYCO</name>